<dbReference type="GeneTree" id="ENSGT00940000157418"/>
<dbReference type="STRING" id="8083.ENSXMAP00000022579"/>
<reference evidence="5" key="1">
    <citation type="submission" date="2012-01" db="EMBL/GenBank/DDBJ databases">
        <authorList>
            <person name="Walter R."/>
            <person name="Schartl M."/>
            <person name="Warren W."/>
        </authorList>
    </citation>
    <scope>NUCLEOTIDE SEQUENCE [LARGE SCALE GENOMIC DNA]</scope>
    <source>
        <strain evidence="5">JP 163 A</strain>
    </source>
</reference>
<dbReference type="OMA" id="QANDANE"/>
<feature type="compositionally biased region" description="Low complexity" evidence="3">
    <location>
        <begin position="704"/>
        <end position="727"/>
    </location>
</feature>
<feature type="compositionally biased region" description="Basic and acidic residues" evidence="3">
    <location>
        <begin position="36"/>
        <end position="46"/>
    </location>
</feature>
<dbReference type="Pfam" id="PF09728">
    <property type="entry name" value="Taxilin"/>
    <property type="match status" value="1"/>
</dbReference>
<organism evidence="4 5">
    <name type="scientific">Xiphophorus maculatus</name>
    <name type="common">Southern platyfish</name>
    <name type="synonym">Platypoecilus maculatus</name>
    <dbReference type="NCBI Taxonomy" id="8083"/>
    <lineage>
        <taxon>Eukaryota</taxon>
        <taxon>Metazoa</taxon>
        <taxon>Chordata</taxon>
        <taxon>Craniata</taxon>
        <taxon>Vertebrata</taxon>
        <taxon>Euteleostomi</taxon>
        <taxon>Actinopterygii</taxon>
        <taxon>Neopterygii</taxon>
        <taxon>Teleostei</taxon>
        <taxon>Neoteleostei</taxon>
        <taxon>Acanthomorphata</taxon>
        <taxon>Ovalentaria</taxon>
        <taxon>Atherinomorphae</taxon>
        <taxon>Cyprinodontiformes</taxon>
        <taxon>Poeciliidae</taxon>
        <taxon>Poeciliinae</taxon>
        <taxon>Xiphophorus</taxon>
    </lineage>
</organism>
<dbReference type="CTD" id="563018"/>
<dbReference type="Proteomes" id="UP000002852">
    <property type="component" value="Unassembled WGS sequence"/>
</dbReference>
<dbReference type="InParanoid" id="A0A3B5PX47"/>
<dbReference type="OrthoDB" id="425555at2759"/>
<feature type="coiled-coil region" evidence="2">
    <location>
        <begin position="177"/>
        <end position="257"/>
    </location>
</feature>
<dbReference type="GO" id="GO:0019905">
    <property type="term" value="F:syntaxin binding"/>
    <property type="evidence" value="ECO:0007669"/>
    <property type="project" value="InterPro"/>
</dbReference>
<keyword evidence="2" id="KW-0175">Coiled coil</keyword>
<name>A0A3B5PX47_XIPMA</name>
<dbReference type="Ensembl" id="ENSXMAT00000026129.1">
    <property type="protein sequence ID" value="ENSXMAP00000022579.1"/>
    <property type="gene ID" value="ENSXMAG00000021613.1"/>
</dbReference>
<feature type="region of interest" description="Disordered" evidence="3">
    <location>
        <begin position="480"/>
        <end position="741"/>
    </location>
</feature>
<dbReference type="InterPro" id="IPR026183">
    <property type="entry name" value="Taxilin_fam"/>
</dbReference>
<protein>
    <submittedName>
        <fullName evidence="4">Taxilin beta</fullName>
    </submittedName>
</protein>
<dbReference type="GeneID" id="102218320"/>
<dbReference type="RefSeq" id="XP_023204072.1">
    <property type="nucleotide sequence ID" value="XM_023348304.1"/>
</dbReference>
<evidence type="ECO:0000256" key="3">
    <source>
        <dbReference type="SAM" id="MobiDB-lite"/>
    </source>
</evidence>
<reference evidence="4" key="4">
    <citation type="submission" date="2025-09" db="UniProtKB">
        <authorList>
            <consortium name="Ensembl"/>
        </authorList>
    </citation>
    <scope>IDENTIFICATION</scope>
    <source>
        <strain evidence="4">JP 163 A</strain>
    </source>
</reference>
<feature type="compositionally biased region" description="Polar residues" evidence="3">
    <location>
        <begin position="532"/>
        <end position="547"/>
    </location>
</feature>
<evidence type="ECO:0000313" key="5">
    <source>
        <dbReference type="Proteomes" id="UP000002852"/>
    </source>
</evidence>
<accession>A0A3B5PX47</accession>
<dbReference type="RefSeq" id="XP_023204073.1">
    <property type="nucleotide sequence ID" value="XM_023348305.1"/>
</dbReference>
<feature type="region of interest" description="Disordered" evidence="3">
    <location>
        <begin position="1"/>
        <end position="69"/>
    </location>
</feature>
<reference evidence="5" key="2">
    <citation type="journal article" date="2013" name="Nat. Genet.">
        <title>The genome of the platyfish, Xiphophorus maculatus, provides insights into evolutionary adaptation and several complex traits.</title>
        <authorList>
            <person name="Schartl M."/>
            <person name="Walter R.B."/>
            <person name="Shen Y."/>
            <person name="Garcia T."/>
            <person name="Catchen J."/>
            <person name="Amores A."/>
            <person name="Braasch I."/>
            <person name="Chalopin D."/>
            <person name="Volff J.N."/>
            <person name="Lesch K.P."/>
            <person name="Bisazza A."/>
            <person name="Minx P."/>
            <person name="Hillier L."/>
            <person name="Wilson R.K."/>
            <person name="Fuerstenberg S."/>
            <person name="Boore J."/>
            <person name="Searle S."/>
            <person name="Postlethwait J.H."/>
            <person name="Warren W.C."/>
        </authorList>
    </citation>
    <scope>NUCLEOTIDE SEQUENCE [LARGE SCALE GENOMIC DNA]</scope>
    <source>
        <strain evidence="5">JP 163 A</strain>
    </source>
</reference>
<evidence type="ECO:0000256" key="1">
    <source>
        <dbReference type="ARBA" id="ARBA00009550"/>
    </source>
</evidence>
<feature type="compositionally biased region" description="Basic residues" evidence="3">
    <location>
        <begin position="728"/>
        <end position="741"/>
    </location>
</feature>
<dbReference type="KEGG" id="xma:102218320"/>
<dbReference type="RefSeq" id="XP_023204074.1">
    <property type="nucleotide sequence ID" value="XM_023348306.1"/>
</dbReference>
<sequence length="741" mass="83071">METSVEAAELLAPSPLETKSLDGDSASSATFDPMEEFSRRLQDILRTHGPAEPVATDNEMEKTPEEVKGHMETDVSLIRQRLSNLPSAEDRLEELVQQFAELAALWRGEQQKKSALHQKLCHLLEERRCSMAARGQLEALCRDLQAHYGALREETLRRCREDEEKRSDITNHFQETLTEIQAQIELHSGRNDKLRQENANLTDKLEGLMSQYERREESLEKINKHHDLQHKLTEAKLQQANALLAEAEDKHKREKEYLLREAIDKTKKCFAMKEQELAMKKKLALYAQKFDEFQATLAKSNEIYVRFKQEMDNMTEKMKKVEKEANLWKTRFENCNKTLIDMIEERTEKGREYNLFVLKIQKLEKLCRALQEERKGLYDKIREVRQSSAGLPSKLANFTENAGVPEDAGMPDLEGLQELQQDDPVLTENIVRLRQEQVKLQEFAAALLAAPGDNEEQEEKKELGDEDDIIVSAIAQFQTRTNIKEGLASVPGQAEGREEKAEDPPVVLLKGQEPQGTRSEPTDSVAPPEVEQSPTQVREDVQQSATSEPGKADPEPGRADPEPARADPEPAKGDPEPGRADPEPGRADPEPARADPEPAKGDPEPGREDPEPGRADPEPGRADPEPGRADPEPGRADPEPGRVDPEPARADPEPARGHPEPARADPEPGRVDPEPEALETQRLKETRFLKPVLPVEEILVQQLPSGPEPGESSKPSDGSTKAAGGKQIPKKKKKRNSKSTS</sequence>
<dbReference type="PANTHER" id="PTHR16127">
    <property type="entry name" value="TAXILIN"/>
    <property type="match status" value="1"/>
</dbReference>
<reference evidence="4" key="3">
    <citation type="submission" date="2025-08" db="UniProtKB">
        <authorList>
            <consortium name="Ensembl"/>
        </authorList>
    </citation>
    <scope>IDENTIFICATION</scope>
    <source>
        <strain evidence="4">JP 163 A</strain>
    </source>
</reference>
<feature type="compositionally biased region" description="Basic and acidic residues" evidence="3">
    <location>
        <begin position="550"/>
        <end position="688"/>
    </location>
</feature>
<dbReference type="PANTHER" id="PTHR16127:SF10">
    <property type="entry name" value="BETA-TAXILIN"/>
    <property type="match status" value="1"/>
</dbReference>
<keyword evidence="5" id="KW-1185">Reference proteome</keyword>
<evidence type="ECO:0000256" key="2">
    <source>
        <dbReference type="SAM" id="Coils"/>
    </source>
</evidence>
<dbReference type="RefSeq" id="XP_023204069.1">
    <property type="nucleotide sequence ID" value="XM_023348301.1"/>
</dbReference>
<evidence type="ECO:0000313" key="4">
    <source>
        <dbReference type="Ensembl" id="ENSXMAP00000022579.1"/>
    </source>
</evidence>
<feature type="compositionally biased region" description="Basic and acidic residues" evidence="3">
    <location>
        <begin position="59"/>
        <end position="69"/>
    </location>
</feature>
<dbReference type="AlphaFoldDB" id="A0A3B5PX47"/>
<feature type="coiled-coil region" evidence="2">
    <location>
        <begin position="297"/>
        <end position="387"/>
    </location>
</feature>
<comment type="similarity">
    <text evidence="1">Belongs to the taxilin family.</text>
</comment>
<proteinExistence type="inferred from homology"/>